<sequence length="344" mass="38564">MAKILVIRLSAIGDVAMTVPVIYSAARANPEDSFTVLTQAFLIPLFMHRPANVEVMGINTKTTEKRLLGLLRFTSALVKYDFDLVLDLHDVLRTIVIRTALRLEGKRVFVVDKARKERARLTAMRHKNLQPLRSVIDRYADVFRKAGLAYEESFTSLFADAAPDLSALESLVGAKKGVWIGIAPFAKHRGKIYPVDEMEQVMDQLARREEVTIFLFGGRGYEEAILDQWAYEHERVISVVGKYTLDQELALISQLDLLICMDSANMHFASLVGTRVLSIWGATHPYAGFYGYHQDPADCVQTNLPCRPCSVFGEKPCARGDWACMSQIKPERIVAQVLTSLNLA</sequence>
<dbReference type="PANTHER" id="PTHR30160:SF22">
    <property type="entry name" value="LIPOPOLYSACCHARIDE CORE BIOSYNTHESIS PROTEIN"/>
    <property type="match status" value="1"/>
</dbReference>
<dbReference type="InterPro" id="IPR002201">
    <property type="entry name" value="Glyco_trans_9"/>
</dbReference>
<dbReference type="Pfam" id="PF01075">
    <property type="entry name" value="Glyco_transf_9"/>
    <property type="match status" value="1"/>
</dbReference>
<dbReference type="AlphaFoldDB" id="A0A9D1XPC6"/>
<evidence type="ECO:0000313" key="3">
    <source>
        <dbReference type="EMBL" id="HIX85216.1"/>
    </source>
</evidence>
<protein>
    <submittedName>
        <fullName evidence="3">Glycosyltransferase family 9 protein</fullName>
    </submittedName>
</protein>
<dbReference type="GO" id="GO:0008713">
    <property type="term" value="F:ADP-heptose-lipopolysaccharide heptosyltransferase activity"/>
    <property type="evidence" value="ECO:0007669"/>
    <property type="project" value="TreeGrafter"/>
</dbReference>
<accession>A0A9D1XPC6</accession>
<organism evidence="3 4">
    <name type="scientific">Candidatus Parabacteroides intestinigallinarum</name>
    <dbReference type="NCBI Taxonomy" id="2838722"/>
    <lineage>
        <taxon>Bacteria</taxon>
        <taxon>Pseudomonadati</taxon>
        <taxon>Bacteroidota</taxon>
        <taxon>Bacteroidia</taxon>
        <taxon>Bacteroidales</taxon>
        <taxon>Tannerellaceae</taxon>
        <taxon>Parabacteroides</taxon>
    </lineage>
</organism>
<comment type="caution">
    <text evidence="3">The sequence shown here is derived from an EMBL/GenBank/DDBJ whole genome shotgun (WGS) entry which is preliminary data.</text>
</comment>
<dbReference type="SUPFAM" id="SSF53756">
    <property type="entry name" value="UDP-Glycosyltransferase/glycogen phosphorylase"/>
    <property type="match status" value="1"/>
</dbReference>
<dbReference type="InterPro" id="IPR051199">
    <property type="entry name" value="LPS_LOS_Heptosyltrfase"/>
</dbReference>
<evidence type="ECO:0000256" key="1">
    <source>
        <dbReference type="ARBA" id="ARBA00022676"/>
    </source>
</evidence>
<evidence type="ECO:0000313" key="4">
    <source>
        <dbReference type="Proteomes" id="UP000823847"/>
    </source>
</evidence>
<proteinExistence type="predicted"/>
<reference evidence="3" key="1">
    <citation type="journal article" date="2021" name="PeerJ">
        <title>Extensive microbial diversity within the chicken gut microbiome revealed by metagenomics and culture.</title>
        <authorList>
            <person name="Gilroy R."/>
            <person name="Ravi A."/>
            <person name="Getino M."/>
            <person name="Pursley I."/>
            <person name="Horton D.L."/>
            <person name="Alikhan N.F."/>
            <person name="Baker D."/>
            <person name="Gharbi K."/>
            <person name="Hall N."/>
            <person name="Watson M."/>
            <person name="Adriaenssens E.M."/>
            <person name="Foster-Nyarko E."/>
            <person name="Jarju S."/>
            <person name="Secka A."/>
            <person name="Antonio M."/>
            <person name="Oren A."/>
            <person name="Chaudhuri R.R."/>
            <person name="La Ragione R."/>
            <person name="Hildebrand F."/>
            <person name="Pallen M.J."/>
        </authorList>
    </citation>
    <scope>NUCLEOTIDE SEQUENCE</scope>
    <source>
        <strain evidence="3">ChiHecec2B26-12326</strain>
    </source>
</reference>
<reference evidence="3" key="2">
    <citation type="submission" date="2021-04" db="EMBL/GenBank/DDBJ databases">
        <authorList>
            <person name="Gilroy R."/>
        </authorList>
    </citation>
    <scope>NUCLEOTIDE SEQUENCE</scope>
    <source>
        <strain evidence="3">ChiHecec2B26-12326</strain>
    </source>
</reference>
<gene>
    <name evidence="3" type="ORF">H9848_01205</name>
</gene>
<keyword evidence="2" id="KW-0808">Transferase</keyword>
<name>A0A9D1XPC6_9BACT</name>
<dbReference type="PANTHER" id="PTHR30160">
    <property type="entry name" value="TETRAACYLDISACCHARIDE 4'-KINASE-RELATED"/>
    <property type="match status" value="1"/>
</dbReference>
<dbReference type="EMBL" id="DXEN01000008">
    <property type="protein sequence ID" value="HIX85216.1"/>
    <property type="molecule type" value="Genomic_DNA"/>
</dbReference>
<dbReference type="Gene3D" id="3.40.50.2000">
    <property type="entry name" value="Glycogen Phosphorylase B"/>
    <property type="match status" value="2"/>
</dbReference>
<evidence type="ECO:0000256" key="2">
    <source>
        <dbReference type="ARBA" id="ARBA00022679"/>
    </source>
</evidence>
<dbReference type="GO" id="GO:0005829">
    <property type="term" value="C:cytosol"/>
    <property type="evidence" value="ECO:0007669"/>
    <property type="project" value="TreeGrafter"/>
</dbReference>
<dbReference type="CDD" id="cd03789">
    <property type="entry name" value="GT9_LPS_heptosyltransferase"/>
    <property type="match status" value="1"/>
</dbReference>
<dbReference type="Proteomes" id="UP000823847">
    <property type="component" value="Unassembled WGS sequence"/>
</dbReference>
<keyword evidence="1" id="KW-0328">Glycosyltransferase</keyword>
<dbReference type="GO" id="GO:0009244">
    <property type="term" value="P:lipopolysaccharide core region biosynthetic process"/>
    <property type="evidence" value="ECO:0007669"/>
    <property type="project" value="TreeGrafter"/>
</dbReference>